<dbReference type="RefSeq" id="WP_189412396.1">
    <property type="nucleotide sequence ID" value="NZ_BMYJ01000009.1"/>
</dbReference>
<feature type="region of interest" description="Disordered" evidence="1">
    <location>
        <begin position="1"/>
        <end position="26"/>
    </location>
</feature>
<dbReference type="EMBL" id="BMYJ01000009">
    <property type="protein sequence ID" value="GHC62914.1"/>
    <property type="molecule type" value="Genomic_DNA"/>
</dbReference>
<dbReference type="AlphaFoldDB" id="A0A918WPU0"/>
<evidence type="ECO:0000313" key="3">
    <source>
        <dbReference type="Proteomes" id="UP000638981"/>
    </source>
</evidence>
<comment type="caution">
    <text evidence="2">The sequence shown here is derived from an EMBL/GenBank/DDBJ whole genome shotgun (WGS) entry which is preliminary data.</text>
</comment>
<reference evidence="2" key="2">
    <citation type="submission" date="2020-09" db="EMBL/GenBank/DDBJ databases">
        <authorList>
            <person name="Sun Q."/>
            <person name="Kim S."/>
        </authorList>
    </citation>
    <scope>NUCLEOTIDE SEQUENCE</scope>
    <source>
        <strain evidence="2">KCTC 23310</strain>
    </source>
</reference>
<keyword evidence="3" id="KW-1185">Reference proteome</keyword>
<organism evidence="2 3">
    <name type="scientific">Neogemmobacter tilapiae</name>
    <dbReference type="NCBI Taxonomy" id="875041"/>
    <lineage>
        <taxon>Bacteria</taxon>
        <taxon>Pseudomonadati</taxon>
        <taxon>Pseudomonadota</taxon>
        <taxon>Alphaproteobacteria</taxon>
        <taxon>Rhodobacterales</taxon>
        <taxon>Paracoccaceae</taxon>
        <taxon>Neogemmobacter</taxon>
    </lineage>
</organism>
<gene>
    <name evidence="2" type="ORF">GCM10007315_28910</name>
</gene>
<reference evidence="2" key="1">
    <citation type="journal article" date="2014" name="Int. J. Syst. Evol. Microbiol.">
        <title>Complete genome sequence of Corynebacterium casei LMG S-19264T (=DSM 44701T), isolated from a smear-ripened cheese.</title>
        <authorList>
            <consortium name="US DOE Joint Genome Institute (JGI-PGF)"/>
            <person name="Walter F."/>
            <person name="Albersmeier A."/>
            <person name="Kalinowski J."/>
            <person name="Ruckert C."/>
        </authorList>
    </citation>
    <scope>NUCLEOTIDE SEQUENCE</scope>
    <source>
        <strain evidence="2">KCTC 23310</strain>
    </source>
</reference>
<accession>A0A918WPU0</accession>
<protein>
    <submittedName>
        <fullName evidence="2">Uncharacterized protein</fullName>
    </submittedName>
</protein>
<evidence type="ECO:0000313" key="2">
    <source>
        <dbReference type="EMBL" id="GHC62914.1"/>
    </source>
</evidence>
<sequence length="93" mass="9985">MARNTGKLNDGFAKGGPVSKLGGKMVPREMKSGKLVVLKSASSARSSQVHARTENGKAGLAAQKLAVLEPVEAWCGNPRDMRDEDLEFFGLER</sequence>
<proteinExistence type="predicted"/>
<evidence type="ECO:0000256" key="1">
    <source>
        <dbReference type="SAM" id="MobiDB-lite"/>
    </source>
</evidence>
<dbReference type="Proteomes" id="UP000638981">
    <property type="component" value="Unassembled WGS sequence"/>
</dbReference>
<name>A0A918WPU0_9RHOB</name>